<keyword evidence="2" id="KW-1185">Reference proteome</keyword>
<gene>
    <name evidence="1" type="ORF">OV079_49230</name>
</gene>
<dbReference type="SUPFAM" id="SSF88659">
    <property type="entry name" value="Sigma3 and sigma4 domains of RNA polymerase sigma factors"/>
    <property type="match status" value="1"/>
</dbReference>
<accession>A0A9X3F7W5</accession>
<comment type="caution">
    <text evidence="1">The sequence shown here is derived from an EMBL/GenBank/DDBJ whole genome shotgun (WGS) entry which is preliminary data.</text>
</comment>
<dbReference type="Proteomes" id="UP001150924">
    <property type="component" value="Unassembled WGS sequence"/>
</dbReference>
<dbReference type="RefSeq" id="WP_267777270.1">
    <property type="nucleotide sequence ID" value="NZ_JAPNKE010000002.1"/>
</dbReference>
<evidence type="ECO:0000313" key="2">
    <source>
        <dbReference type="Proteomes" id="UP001150924"/>
    </source>
</evidence>
<proteinExistence type="predicted"/>
<dbReference type="EMBL" id="JAPNKE010000002">
    <property type="protein sequence ID" value="MCY1013383.1"/>
    <property type="molecule type" value="Genomic_DNA"/>
</dbReference>
<evidence type="ECO:0008006" key="3">
    <source>
        <dbReference type="Google" id="ProtNLM"/>
    </source>
</evidence>
<reference evidence="1" key="1">
    <citation type="submission" date="2022-11" db="EMBL/GenBank/DDBJ databases">
        <title>Minimal conservation of predation-associated metabolite biosynthetic gene clusters underscores biosynthetic potential of Myxococcota including descriptions for ten novel species: Archangium lansinium sp. nov., Myxococcus landrumus sp. nov., Nannocystis bai.</title>
        <authorList>
            <person name="Ahearne A."/>
            <person name="Stevens C."/>
            <person name="Phillips K."/>
        </authorList>
    </citation>
    <scope>NUCLEOTIDE SEQUENCE</scope>
    <source>
        <strain evidence="1">Na p29</strain>
    </source>
</reference>
<organism evidence="1 2">
    <name type="scientific">Nannocystis pusilla</name>
    <dbReference type="NCBI Taxonomy" id="889268"/>
    <lineage>
        <taxon>Bacteria</taxon>
        <taxon>Pseudomonadati</taxon>
        <taxon>Myxococcota</taxon>
        <taxon>Polyangia</taxon>
        <taxon>Nannocystales</taxon>
        <taxon>Nannocystaceae</taxon>
        <taxon>Nannocystis</taxon>
    </lineage>
</organism>
<dbReference type="InterPro" id="IPR013324">
    <property type="entry name" value="RNA_pol_sigma_r3/r4-like"/>
</dbReference>
<sequence>MSSTDPQRAALDHALTFAVYVLGSRAAALAALRRAIESASDLERLVDIDTLLRLVRDAIGRAPGARSRPIAEALPAVWNGEQTRELPPELSADPARSAALVGAMRRICFTAVLRSVAETPRCAFVLRHVLGLSDESVGRILQTKPGNLTVLRVRARRPIEQSLGPHCEHFDPGNPCTCGSRLGLAIADGSISTADIAPATDPTPSCSGELERLFRTLPVHPLTDAEAAPLLAQLRAA</sequence>
<dbReference type="AlphaFoldDB" id="A0A9X3F7W5"/>
<protein>
    <recommendedName>
        <fullName evidence="3">RNA polymerase sigma factor 70 region 4 type 2 domain-containing protein</fullName>
    </recommendedName>
</protein>
<evidence type="ECO:0000313" key="1">
    <source>
        <dbReference type="EMBL" id="MCY1013383.1"/>
    </source>
</evidence>
<name>A0A9X3F7W5_9BACT</name>